<evidence type="ECO:0000313" key="3">
    <source>
        <dbReference type="Proteomes" id="UP000265419"/>
    </source>
</evidence>
<comment type="caution">
    <text evidence="2">The sequence shown here is derived from an EMBL/GenBank/DDBJ whole genome shotgun (WGS) entry which is preliminary data.</text>
</comment>
<dbReference type="RefSeq" id="WP_119424811.1">
    <property type="nucleotide sequence ID" value="NZ_QQXK01000016.1"/>
</dbReference>
<proteinExistence type="predicted"/>
<evidence type="ECO:0000313" key="2">
    <source>
        <dbReference type="EMBL" id="RII42055.1"/>
    </source>
</evidence>
<accession>A0A399J927</accession>
<keyword evidence="3" id="KW-1185">Reference proteome</keyword>
<feature type="region of interest" description="Disordered" evidence="1">
    <location>
        <begin position="155"/>
        <end position="185"/>
    </location>
</feature>
<sequence length="185" mass="19343">MKAWNIPRRIWIAVFIVAVAVTATAGVLLFTDGTNAFKSYAGITCDGKRPERSPERAATLLVTSALKGDKAGVCRAVGAGPGQGSEWLNDEAMTSLREVFTQHGLTESNLRVVVPPEDQMGSHYSVQLYAGTSAAGPLHIGAMAHWDAGYTADFPEGVRGLPAPEDAEPPSESSSVDPSASTTAG</sequence>
<dbReference type="EMBL" id="QQXK01000016">
    <property type="protein sequence ID" value="RII42055.1"/>
    <property type="molecule type" value="Genomic_DNA"/>
</dbReference>
<organism evidence="2 3">
    <name type="scientific">Galactobacter valiniphilus</name>
    <dbReference type="NCBI Taxonomy" id="2676122"/>
    <lineage>
        <taxon>Bacteria</taxon>
        <taxon>Bacillati</taxon>
        <taxon>Actinomycetota</taxon>
        <taxon>Actinomycetes</taxon>
        <taxon>Micrococcales</taxon>
        <taxon>Micrococcaceae</taxon>
        <taxon>Galactobacter</taxon>
    </lineage>
</organism>
<protein>
    <submittedName>
        <fullName evidence="2">Uncharacterized protein</fullName>
    </submittedName>
</protein>
<dbReference type="Proteomes" id="UP000265419">
    <property type="component" value="Unassembled WGS sequence"/>
</dbReference>
<dbReference type="AlphaFoldDB" id="A0A399J927"/>
<gene>
    <name evidence="2" type="ORF">DWB68_09000</name>
</gene>
<name>A0A399J927_9MICC</name>
<evidence type="ECO:0000256" key="1">
    <source>
        <dbReference type="SAM" id="MobiDB-lite"/>
    </source>
</evidence>
<reference evidence="2 3" key="1">
    <citation type="submission" date="2018-07" db="EMBL/GenBank/DDBJ databases">
        <title>Arthrobacter sp. nov., isolated from raw cow's milk with high bacterial count.</title>
        <authorList>
            <person name="Hahne J."/>
            <person name="Isele D."/>
            <person name="Lipski A."/>
        </authorList>
    </citation>
    <scope>NUCLEOTIDE SEQUENCE [LARGE SCALE GENOMIC DNA]</scope>
    <source>
        <strain evidence="2 3">JZ R-35</strain>
    </source>
</reference>
<feature type="compositionally biased region" description="Low complexity" evidence="1">
    <location>
        <begin position="170"/>
        <end position="185"/>
    </location>
</feature>